<dbReference type="GO" id="GO:0005525">
    <property type="term" value="F:GTP binding"/>
    <property type="evidence" value="ECO:0007669"/>
    <property type="project" value="InterPro"/>
</dbReference>
<keyword evidence="3" id="KW-1185">Reference proteome</keyword>
<feature type="compositionally biased region" description="Basic and acidic residues" evidence="1">
    <location>
        <begin position="139"/>
        <end position="158"/>
    </location>
</feature>
<proteinExistence type="predicted"/>
<feature type="non-terminal residue" evidence="2">
    <location>
        <position position="1"/>
    </location>
</feature>
<dbReference type="EMBL" id="CATQJA010002709">
    <property type="protein sequence ID" value="CAJ0587264.1"/>
    <property type="molecule type" value="Genomic_DNA"/>
</dbReference>
<protein>
    <submittedName>
        <fullName evidence="2">Uncharacterized protein</fullName>
    </submittedName>
</protein>
<evidence type="ECO:0000256" key="1">
    <source>
        <dbReference type="SAM" id="MobiDB-lite"/>
    </source>
</evidence>
<dbReference type="AlphaFoldDB" id="A0AA36DJJ3"/>
<dbReference type="GO" id="GO:0003924">
    <property type="term" value="F:GTPase activity"/>
    <property type="evidence" value="ECO:0007669"/>
    <property type="project" value="InterPro"/>
</dbReference>
<evidence type="ECO:0000313" key="3">
    <source>
        <dbReference type="Proteomes" id="UP001177023"/>
    </source>
</evidence>
<reference evidence="2" key="1">
    <citation type="submission" date="2023-06" db="EMBL/GenBank/DDBJ databases">
        <authorList>
            <person name="Delattre M."/>
        </authorList>
    </citation>
    <scope>NUCLEOTIDE SEQUENCE</scope>
    <source>
        <strain evidence="2">AF72</strain>
    </source>
</reference>
<organism evidence="2 3">
    <name type="scientific">Mesorhabditis spiculigera</name>
    <dbReference type="NCBI Taxonomy" id="96644"/>
    <lineage>
        <taxon>Eukaryota</taxon>
        <taxon>Metazoa</taxon>
        <taxon>Ecdysozoa</taxon>
        <taxon>Nematoda</taxon>
        <taxon>Chromadorea</taxon>
        <taxon>Rhabditida</taxon>
        <taxon>Rhabditina</taxon>
        <taxon>Rhabditomorpha</taxon>
        <taxon>Rhabditoidea</taxon>
        <taxon>Rhabditidae</taxon>
        <taxon>Mesorhabditinae</taxon>
        <taxon>Mesorhabditis</taxon>
    </lineage>
</organism>
<sequence length="158" mass="18140">MIRIEVVEWKEDMDLENERTFFDAVAIIFSTTDLRSFDYACEVHRYTLEQQVGIPALLIESKTDDAANSQINREEVLNVVKRSHTKLYRVSEKENFNVTAAFAYLVEQALQIKESANNRSRVEKALDSNSCGESVQVDEDSRPGSAKIDRDRKRCSIM</sequence>
<dbReference type="InterPro" id="IPR027417">
    <property type="entry name" value="P-loop_NTPase"/>
</dbReference>
<comment type="caution">
    <text evidence="2">The sequence shown here is derived from an EMBL/GenBank/DDBJ whole genome shotgun (WGS) entry which is preliminary data.</text>
</comment>
<name>A0AA36DJJ3_9BILA</name>
<gene>
    <name evidence="2" type="ORF">MSPICULIGERA_LOCUS25241</name>
</gene>
<feature type="region of interest" description="Disordered" evidence="1">
    <location>
        <begin position="132"/>
        <end position="158"/>
    </location>
</feature>
<dbReference type="InterPro" id="IPR001806">
    <property type="entry name" value="Small_GTPase"/>
</dbReference>
<evidence type="ECO:0000313" key="2">
    <source>
        <dbReference type="EMBL" id="CAJ0587264.1"/>
    </source>
</evidence>
<dbReference type="Pfam" id="PF00071">
    <property type="entry name" value="Ras"/>
    <property type="match status" value="1"/>
</dbReference>
<dbReference type="Gene3D" id="3.40.50.300">
    <property type="entry name" value="P-loop containing nucleotide triphosphate hydrolases"/>
    <property type="match status" value="1"/>
</dbReference>
<accession>A0AA36DJJ3</accession>
<dbReference type="SUPFAM" id="SSF52540">
    <property type="entry name" value="P-loop containing nucleoside triphosphate hydrolases"/>
    <property type="match status" value="1"/>
</dbReference>
<dbReference type="Proteomes" id="UP001177023">
    <property type="component" value="Unassembled WGS sequence"/>
</dbReference>